<proteinExistence type="predicted"/>
<dbReference type="Gene3D" id="3.40.50.300">
    <property type="entry name" value="P-loop containing nucleotide triphosphate hydrolases"/>
    <property type="match status" value="4"/>
</dbReference>
<dbReference type="InterPro" id="IPR000212">
    <property type="entry name" value="DNA_helicase_UvrD/REP"/>
</dbReference>
<gene>
    <name evidence="18" type="primary">addA</name>
    <name evidence="18" type="ORF">Heshes_05550</name>
    <name evidence="19" type="ORF">SAMN04489725_10119</name>
</gene>
<feature type="domain" description="UvrD-like helicase ATP-binding" evidence="16">
    <location>
        <begin position="1"/>
        <end position="464"/>
    </location>
</feature>
<dbReference type="GO" id="GO:0033202">
    <property type="term" value="C:DNA helicase complex"/>
    <property type="evidence" value="ECO:0007669"/>
    <property type="project" value="TreeGrafter"/>
</dbReference>
<dbReference type="Pfam" id="PF13361">
    <property type="entry name" value="UvrD_C"/>
    <property type="match status" value="1"/>
</dbReference>
<dbReference type="AlphaFoldDB" id="A0A1H2Q0Y0"/>
<keyword evidence="5 14" id="KW-0347">Helicase</keyword>
<evidence type="ECO:0000313" key="19">
    <source>
        <dbReference type="EMBL" id="SDW00700.1"/>
    </source>
</evidence>
<dbReference type="InterPro" id="IPR014152">
    <property type="entry name" value="AddA"/>
</dbReference>
<dbReference type="GO" id="GO:0000725">
    <property type="term" value="P:recombinational repair"/>
    <property type="evidence" value="ECO:0007669"/>
    <property type="project" value="TreeGrafter"/>
</dbReference>
<dbReference type="GO" id="GO:0003677">
    <property type="term" value="F:DNA binding"/>
    <property type="evidence" value="ECO:0007669"/>
    <property type="project" value="UniProtKB-KW"/>
</dbReference>
<accession>A0A1H2Q0Y0</accession>
<dbReference type="PANTHER" id="PTHR11070:SF48">
    <property type="entry name" value="ATP-DEPENDENT HELICASE_NUCLEASE SUBUNIT A"/>
    <property type="match status" value="1"/>
</dbReference>
<dbReference type="Proteomes" id="UP001157137">
    <property type="component" value="Unassembled WGS sequence"/>
</dbReference>
<keyword evidence="1" id="KW-0540">Nuclease</keyword>
<dbReference type="PROSITE" id="PS51217">
    <property type="entry name" value="UVRD_HELICASE_CTER"/>
    <property type="match status" value="1"/>
</dbReference>
<dbReference type="EMBL" id="FNOJ01000001">
    <property type="protein sequence ID" value="SDW00700.1"/>
    <property type="molecule type" value="Genomic_DNA"/>
</dbReference>
<dbReference type="CDD" id="cd17932">
    <property type="entry name" value="DEXQc_UvrD"/>
    <property type="match status" value="1"/>
</dbReference>
<keyword evidence="2 14" id="KW-0547">Nucleotide-binding</keyword>
<evidence type="ECO:0000256" key="11">
    <source>
        <dbReference type="ARBA" id="ARBA00034617"/>
    </source>
</evidence>
<dbReference type="Pfam" id="PF00580">
    <property type="entry name" value="UvrD-helicase"/>
    <property type="match status" value="1"/>
</dbReference>
<dbReference type="GO" id="GO:0006302">
    <property type="term" value="P:double-strand break repair"/>
    <property type="evidence" value="ECO:0007669"/>
    <property type="project" value="InterPro"/>
</dbReference>
<comment type="catalytic activity">
    <reaction evidence="13">
        <text>ATP + H2O = ADP + phosphate + H(+)</text>
        <dbReference type="Rhea" id="RHEA:13065"/>
        <dbReference type="ChEBI" id="CHEBI:15377"/>
        <dbReference type="ChEBI" id="CHEBI:15378"/>
        <dbReference type="ChEBI" id="CHEBI:30616"/>
        <dbReference type="ChEBI" id="CHEBI:43474"/>
        <dbReference type="ChEBI" id="CHEBI:456216"/>
        <dbReference type="EC" id="5.6.2.4"/>
    </reaction>
</comment>
<evidence type="ECO:0000259" key="17">
    <source>
        <dbReference type="PROSITE" id="PS51217"/>
    </source>
</evidence>
<evidence type="ECO:0000256" key="4">
    <source>
        <dbReference type="ARBA" id="ARBA00022801"/>
    </source>
</evidence>
<evidence type="ECO:0000256" key="15">
    <source>
        <dbReference type="SAM" id="Coils"/>
    </source>
</evidence>
<feature type="domain" description="UvrD-like helicase C-terminal" evidence="17">
    <location>
        <begin position="501"/>
        <end position="793"/>
    </location>
</feature>
<evidence type="ECO:0000256" key="3">
    <source>
        <dbReference type="ARBA" id="ARBA00022763"/>
    </source>
</evidence>
<keyword evidence="9" id="KW-0234">DNA repair</keyword>
<comment type="catalytic activity">
    <reaction evidence="11">
        <text>Couples ATP hydrolysis with the unwinding of duplex DNA by translocating in the 3'-5' direction.</text>
        <dbReference type="EC" id="5.6.2.4"/>
    </reaction>
</comment>
<dbReference type="Pfam" id="PF12705">
    <property type="entry name" value="PDDEXK_1"/>
    <property type="match status" value="1"/>
</dbReference>
<dbReference type="InterPro" id="IPR011604">
    <property type="entry name" value="PDDEXK-like_dom_sf"/>
</dbReference>
<dbReference type="NCBIfam" id="TIGR02785">
    <property type="entry name" value="addA_Gpos"/>
    <property type="match status" value="1"/>
</dbReference>
<dbReference type="Gene3D" id="1.10.486.10">
    <property type="entry name" value="PCRA, domain 4"/>
    <property type="match status" value="1"/>
</dbReference>
<evidence type="ECO:0000256" key="5">
    <source>
        <dbReference type="ARBA" id="ARBA00022806"/>
    </source>
</evidence>
<dbReference type="InterPro" id="IPR011335">
    <property type="entry name" value="Restrct_endonuc-II-like"/>
</dbReference>
<keyword evidence="10" id="KW-0413">Isomerase</keyword>
<dbReference type="EC" id="5.6.2.4" evidence="12"/>
<keyword evidence="6" id="KW-0269">Exonuclease</keyword>
<dbReference type="InterPro" id="IPR038726">
    <property type="entry name" value="PDDEXK_AddAB-type"/>
</dbReference>
<dbReference type="EMBL" id="BSRA01000002">
    <property type="protein sequence ID" value="GLV12871.1"/>
    <property type="molecule type" value="Genomic_DNA"/>
</dbReference>
<evidence type="ECO:0000256" key="6">
    <source>
        <dbReference type="ARBA" id="ARBA00022839"/>
    </source>
</evidence>
<keyword evidence="20" id="KW-1185">Reference proteome</keyword>
<dbReference type="Proteomes" id="UP000182589">
    <property type="component" value="Unassembled WGS sequence"/>
</dbReference>
<evidence type="ECO:0000256" key="8">
    <source>
        <dbReference type="ARBA" id="ARBA00023125"/>
    </source>
</evidence>
<keyword evidence="8" id="KW-0238">DNA-binding</keyword>
<evidence type="ECO:0000256" key="13">
    <source>
        <dbReference type="ARBA" id="ARBA00048988"/>
    </source>
</evidence>
<name>A0A1H2Q0Y0_9BACL</name>
<keyword evidence="3" id="KW-0227">DNA damage</keyword>
<dbReference type="STRING" id="89784.SAMN04489725_10119"/>
<dbReference type="GO" id="GO:0005829">
    <property type="term" value="C:cytosol"/>
    <property type="evidence" value="ECO:0007669"/>
    <property type="project" value="TreeGrafter"/>
</dbReference>
<sequence length="1237" mass="138388">MKWSEDQARAISLRDQNAIVSAGAGSGKTAVLTERIATLLTQDPGLEMENFLVVTFTDAAANEMRGRIAKRLEELREEAGQHGERAQARRYEHLINTLWQAQISTIHSFCLQMIRRNALSLNISPGVDLLDANEQRVMIRQAARDVVEAALAGPTGDEVQRALVALRLVGREPIIQALVDLCDTARSQVHPEAWLDQAKAMYRLDGTFHDNAFGDWFQTWLCDSLAQALSSMQMAEQEAASVPELAKFHEWANDAIHALQSALQITQTSPCAVDAVADTLRVFDRRAPQIKYNGPEVEIVRACAEKAKKIVRDDITSVLYRGESMLKQDLADLAPHVHVLVDLAKAVLAEIDQRKAQREALDFQDLEHLSYRLLTSSDSLALARVRDQYRHVFVDEYQDTSPIQDALVDLITSGANNLFAVGDVKQSIYRFRMAEPNLFLDRYRRYHQGEGGTCIDLRDNYRSRKEVVAVVNYVFRQLFQEATSGFDYNERVEMRASAPYPPYVEAQAAVEFHIFVPNLNTDIPQESDIEVMDEAEEDTVRLENLEREADWVARQIAQWMQEGAMIYDSKRESPRPLAYRDIAILLRTGKQSLNTVVAALQRHGIPANADTSTGFFGAPEIQWLIAALRAIDNPLDSLSLVALLKSPLIGWDDLMLARVRVVTGGSYWHALSKAADSTEIGDSVRDAALAARDQILRWRTLATRMQVAELVREILDETGYLLYLDGMTRGSVRRANVDKLLDLASSHRSTERSDLFGFLEAWRAWEEADLDFGSALPADADAVSVMTVHHSKGLEFARVFVLNLGRQFNLRHQGPLMLERTTGIGANMYDPATGQRWRTVASIAASYADKRETLAEEARILYVAMTRAKEKLILVGTANELEKKVRESYQAHAPGEPKLSEAWFFAAKSYLDWLVPALVRHPAGAELRALDRSTWDGHLLDAGDAVLSLSIHGSGESRIGAAENHAESPFADMSIDDVEALLTASRHSDTRGPRAIQIRPSQETRVANLYAKVTATDMRRLHAALSGQGKHGLGAATSLLEDPAFVRAQTVSPRERGTAFHAFMQRCAWPCDADPEAVVKERDRLFATGLLDARLAAALQVDDVVQFLRSDLGLRMRQADCVYREQPFFHRIDVHIGHEHTVPVVAQGVIDCLFEEAERWIVIDYKTDRMQSEEDLERLVQEYQAQVATYVAALSPLAREKSIEAYLYFVAAGRAMTVQPMVLSSVFERLQSARGEH</sequence>
<dbReference type="InterPro" id="IPR014016">
    <property type="entry name" value="UvrD-like_ATP-bd"/>
</dbReference>
<evidence type="ECO:0000256" key="14">
    <source>
        <dbReference type="PROSITE-ProRule" id="PRU00560"/>
    </source>
</evidence>
<dbReference type="PROSITE" id="PS51198">
    <property type="entry name" value="UVRD_HELICASE_ATP_BIND"/>
    <property type="match status" value="1"/>
</dbReference>
<evidence type="ECO:0000256" key="7">
    <source>
        <dbReference type="ARBA" id="ARBA00022840"/>
    </source>
</evidence>
<organism evidence="19 20">
    <name type="scientific">Alicyclobacillus hesperidum</name>
    <dbReference type="NCBI Taxonomy" id="89784"/>
    <lineage>
        <taxon>Bacteria</taxon>
        <taxon>Bacillati</taxon>
        <taxon>Bacillota</taxon>
        <taxon>Bacilli</taxon>
        <taxon>Bacillales</taxon>
        <taxon>Alicyclobacillaceae</taxon>
        <taxon>Alicyclobacillus</taxon>
    </lineage>
</organism>
<dbReference type="InterPro" id="IPR014017">
    <property type="entry name" value="DNA_helicase_UvrD-like_C"/>
</dbReference>
<evidence type="ECO:0000313" key="18">
    <source>
        <dbReference type="EMBL" id="GLV12871.1"/>
    </source>
</evidence>
<dbReference type="Gene3D" id="3.90.320.10">
    <property type="match status" value="1"/>
</dbReference>
<keyword evidence="4 14" id="KW-0378">Hydrolase</keyword>
<evidence type="ECO:0000256" key="1">
    <source>
        <dbReference type="ARBA" id="ARBA00022722"/>
    </source>
</evidence>
<evidence type="ECO:0000256" key="2">
    <source>
        <dbReference type="ARBA" id="ARBA00022741"/>
    </source>
</evidence>
<keyword evidence="15" id="KW-0175">Coiled coil</keyword>
<evidence type="ECO:0000256" key="10">
    <source>
        <dbReference type="ARBA" id="ARBA00023235"/>
    </source>
</evidence>
<reference evidence="19" key="1">
    <citation type="submission" date="2016-10" db="EMBL/GenBank/DDBJ databases">
        <authorList>
            <person name="de Groot N.N."/>
        </authorList>
    </citation>
    <scope>NUCLEOTIDE SEQUENCE [LARGE SCALE GENOMIC DNA]</scope>
    <source>
        <strain evidence="19">DSM 12489</strain>
    </source>
</reference>
<dbReference type="InterPro" id="IPR027417">
    <property type="entry name" value="P-loop_NTPase"/>
</dbReference>
<dbReference type="SUPFAM" id="SSF52980">
    <property type="entry name" value="Restriction endonuclease-like"/>
    <property type="match status" value="1"/>
</dbReference>
<dbReference type="RefSeq" id="WP_006446413.1">
    <property type="nucleotide sequence ID" value="NZ_BSRA01000002.1"/>
</dbReference>
<dbReference type="SUPFAM" id="SSF52540">
    <property type="entry name" value="P-loop containing nucleoside triphosphate hydrolases"/>
    <property type="match status" value="1"/>
</dbReference>
<keyword evidence="7 14" id="KW-0067">ATP-binding</keyword>
<dbReference type="GO" id="GO:0043138">
    <property type="term" value="F:3'-5' DNA helicase activity"/>
    <property type="evidence" value="ECO:0007669"/>
    <property type="project" value="UniProtKB-EC"/>
</dbReference>
<dbReference type="PANTHER" id="PTHR11070">
    <property type="entry name" value="UVRD / RECB / PCRA DNA HELICASE FAMILY MEMBER"/>
    <property type="match status" value="1"/>
</dbReference>
<dbReference type="GO" id="GO:0005524">
    <property type="term" value="F:ATP binding"/>
    <property type="evidence" value="ECO:0007669"/>
    <property type="project" value="UniProtKB-UniRule"/>
</dbReference>
<evidence type="ECO:0000259" key="16">
    <source>
        <dbReference type="PROSITE" id="PS51198"/>
    </source>
</evidence>
<feature type="coiled-coil region" evidence="15">
    <location>
        <begin position="1162"/>
        <end position="1193"/>
    </location>
</feature>
<dbReference type="GO" id="GO:0004527">
    <property type="term" value="F:exonuclease activity"/>
    <property type="evidence" value="ECO:0007669"/>
    <property type="project" value="UniProtKB-KW"/>
</dbReference>
<reference evidence="20" key="2">
    <citation type="submission" date="2016-10" db="EMBL/GenBank/DDBJ databases">
        <authorList>
            <person name="Varghese N."/>
        </authorList>
    </citation>
    <scope>NUCLEOTIDE SEQUENCE [LARGE SCALE GENOMIC DNA]</scope>
    <source>
        <strain evidence="20">DSM 12489</strain>
    </source>
</reference>
<feature type="binding site" evidence="14">
    <location>
        <begin position="22"/>
        <end position="29"/>
    </location>
    <ligand>
        <name>ATP</name>
        <dbReference type="ChEBI" id="CHEBI:30616"/>
    </ligand>
</feature>
<reference evidence="18" key="3">
    <citation type="submission" date="2023-02" db="EMBL/GenBank/DDBJ databases">
        <title>Proposal of a novel subspecies: Alicyclobacillus hesperidum subspecies aegle.</title>
        <authorList>
            <person name="Goto K."/>
            <person name="Fujii T."/>
            <person name="Yasui K."/>
            <person name="Mochida K."/>
            <person name="Kato-Tanaka Y."/>
            <person name="Morohoshi S."/>
            <person name="An S.Y."/>
            <person name="Kasai H."/>
            <person name="Yokota A."/>
        </authorList>
    </citation>
    <scope>NUCLEOTIDE SEQUENCE</scope>
    <source>
        <strain evidence="18">DSM 12766</strain>
    </source>
</reference>
<evidence type="ECO:0000256" key="9">
    <source>
        <dbReference type="ARBA" id="ARBA00023204"/>
    </source>
</evidence>
<evidence type="ECO:0000256" key="12">
    <source>
        <dbReference type="ARBA" id="ARBA00034808"/>
    </source>
</evidence>
<evidence type="ECO:0000313" key="20">
    <source>
        <dbReference type="Proteomes" id="UP000182589"/>
    </source>
</evidence>
<protein>
    <recommendedName>
        <fullName evidence="12">DNA 3'-5' helicase</fullName>
        <ecNumber evidence="12">5.6.2.4</ecNumber>
    </recommendedName>
</protein>